<dbReference type="AlphaFoldDB" id="A0A3A6UNI1"/>
<dbReference type="Proteomes" id="UP000273022">
    <property type="component" value="Unassembled WGS sequence"/>
</dbReference>
<comment type="caution">
    <text evidence="5">The sequence shown here is derived from an EMBL/GenBank/DDBJ whole genome shotgun (WGS) entry which is preliminary data.</text>
</comment>
<dbReference type="PROSITE" id="PS50297">
    <property type="entry name" value="ANK_REP_REGION"/>
    <property type="match status" value="1"/>
</dbReference>
<dbReference type="Gene3D" id="1.25.40.20">
    <property type="entry name" value="Ankyrin repeat-containing domain"/>
    <property type="match status" value="3"/>
</dbReference>
<feature type="region of interest" description="Disordered" evidence="4">
    <location>
        <begin position="14"/>
        <end position="56"/>
    </location>
</feature>
<evidence type="ECO:0000256" key="1">
    <source>
        <dbReference type="ARBA" id="ARBA00022737"/>
    </source>
</evidence>
<dbReference type="OrthoDB" id="5632076at2"/>
<dbReference type="PANTHER" id="PTHR24198:SF165">
    <property type="entry name" value="ANKYRIN REPEAT-CONTAINING PROTEIN-RELATED"/>
    <property type="match status" value="1"/>
</dbReference>
<protein>
    <recommendedName>
        <fullName evidence="7">Ankyrin repeat domain-containing protein</fullName>
    </recommendedName>
</protein>
<dbReference type="RefSeq" id="WP_121851849.1">
    <property type="nucleotide sequence ID" value="NZ_CP037952.1"/>
</dbReference>
<proteinExistence type="predicted"/>
<name>A0A3A6UNI1_9GAMM</name>
<keyword evidence="6" id="KW-1185">Reference proteome</keyword>
<evidence type="ECO:0000256" key="2">
    <source>
        <dbReference type="ARBA" id="ARBA00023043"/>
    </source>
</evidence>
<feature type="repeat" description="ANK" evidence="3">
    <location>
        <begin position="714"/>
        <end position="747"/>
    </location>
</feature>
<dbReference type="InterPro" id="IPR036770">
    <property type="entry name" value="Ankyrin_rpt-contain_sf"/>
</dbReference>
<evidence type="ECO:0000313" key="5">
    <source>
        <dbReference type="EMBL" id="RJY19365.1"/>
    </source>
</evidence>
<organism evidence="5 6">
    <name type="scientific">Parashewanella spongiae</name>
    <dbReference type="NCBI Taxonomy" id="342950"/>
    <lineage>
        <taxon>Bacteria</taxon>
        <taxon>Pseudomonadati</taxon>
        <taxon>Pseudomonadota</taxon>
        <taxon>Gammaproteobacteria</taxon>
        <taxon>Alteromonadales</taxon>
        <taxon>Shewanellaceae</taxon>
        <taxon>Parashewanella</taxon>
    </lineage>
</organism>
<sequence length="1174" mass="130996">MSASSMAGKLAFPEQSYQMQNLTPPLNPPPYSAKAAPSSRTDSHATDTTTYGNSTYNNHNPELPIVEYTQKLFEDLLRYVRSNEVLSQLTTDVNTSVTDSLQVLMIRLMNQQGVAKEPIVESLYDTQTILVMLESINTLIQSEDISDTAKSLALKQLCCQGDDSLHFKVNQIARANITLVAEHTGYTEQLQSDLSQQFLESWITYVNFKLPSISTVNGLELALKEELGINISISETSQLVCKQEGFSEKTDISDNEKCDSKALPRRSLTLEQREFLTYMRNRISPVEILRLLASEIKNKPEVCKNLDLTIFGCKAYPAPKIKKAQLATPPISAALLTMPQWSKKTASEPHSYQHCKTTDLDTYKIRFPTSMKQLAMPAPFCFTGSLTESSSNKVTVSTSAQRVFSDLSESQIHYCLAQNILARRANFSEIVKVSNMDLGFSPKVCGLGNLYYCLAGPSTPSVPEEFTIEMLSYIDLQSLPEDVAIAFLAGALKKVDDKPTLEKFLSNSQLLTKGFDLAVEDALSLIIGKHLNQLERQKKISIEDIKSFISNSKEKMVIFFLTNACSKLQTQKAELVRVTAIFQCHKLGFIKPPHTHGLNLSVITSSLLSHLTPEIINIIFTPEQLDQRFYHYCQNKNFALNKNKTQEEEHDVIAAMRKLLESGANCQAKYESGFDKGYQETSLITAIRHRNYKALQVIIEHKKVHSIASIPSSRGFYPLHYAAVYKNNIKAFILLVNAGEDINQCRNGHWFTPMHAAISHENLDTIKYIFTLPSFNKDNTVLVQRKTEMQPLPLTHYAAEIGSVEALKFFISEAGVPEQLDLPFGEHQFTPYLHSIAANQPRCMKILESAGAKTNSVIMYKGGKYNSLTLAALYGHTDLVKSLMNAEWSSNKRKQSALIAAVESQNEEVLKQIINQLPTNLVIPRINDGERLYCYVARHESLQHLLPILQTMPNLGLSHHPHSDLAIAKMLPATRKQNIASLYDAVAKGDLEATEKLLATLTKPISLAETNSEGKHILQVAIDSGHHHLIPILAKNKDVPKNIICQQRPEASYPILHYVQVDLSSASQPSNKVSLEHFQILVSHCSKGQLNKRAIPGPKLDSSENGLTALHFALVLKQVNHAMVLIQAGADKHLSVNYTSAAFVDCKHKTPLQIAHKECLSCDDYFDLIKLLTS</sequence>
<keyword evidence="2 3" id="KW-0040">ANK repeat</keyword>
<dbReference type="Pfam" id="PF13637">
    <property type="entry name" value="Ank_4"/>
    <property type="match status" value="1"/>
</dbReference>
<dbReference type="EMBL" id="QYYH01000004">
    <property type="protein sequence ID" value="RJY19365.1"/>
    <property type="molecule type" value="Genomic_DNA"/>
</dbReference>
<dbReference type="PROSITE" id="PS50088">
    <property type="entry name" value="ANK_REPEAT"/>
    <property type="match status" value="2"/>
</dbReference>
<keyword evidence="1" id="KW-0677">Repeat</keyword>
<dbReference type="SMART" id="SM00248">
    <property type="entry name" value="ANK"/>
    <property type="match status" value="10"/>
</dbReference>
<evidence type="ECO:0000256" key="4">
    <source>
        <dbReference type="SAM" id="MobiDB-lite"/>
    </source>
</evidence>
<dbReference type="SUPFAM" id="SSF48403">
    <property type="entry name" value="Ankyrin repeat"/>
    <property type="match status" value="1"/>
</dbReference>
<dbReference type="PANTHER" id="PTHR24198">
    <property type="entry name" value="ANKYRIN REPEAT AND PROTEIN KINASE DOMAIN-CONTAINING PROTEIN"/>
    <property type="match status" value="1"/>
</dbReference>
<evidence type="ECO:0000256" key="3">
    <source>
        <dbReference type="PROSITE-ProRule" id="PRU00023"/>
    </source>
</evidence>
<dbReference type="InterPro" id="IPR002110">
    <property type="entry name" value="Ankyrin_rpt"/>
</dbReference>
<gene>
    <name evidence="5" type="ORF">D5R81_01275</name>
</gene>
<feature type="repeat" description="ANK" evidence="3">
    <location>
        <begin position="1105"/>
        <end position="1137"/>
    </location>
</feature>
<feature type="compositionally biased region" description="Polar residues" evidence="4">
    <location>
        <begin position="15"/>
        <end position="24"/>
    </location>
</feature>
<feature type="compositionally biased region" description="Polar residues" evidence="4">
    <location>
        <begin position="46"/>
        <end position="56"/>
    </location>
</feature>
<evidence type="ECO:0008006" key="7">
    <source>
        <dbReference type="Google" id="ProtNLM"/>
    </source>
</evidence>
<reference evidence="5 6" key="1">
    <citation type="submission" date="2018-09" db="EMBL/GenBank/DDBJ databases">
        <title>Phylogeny of the Shewanellaceae, and recommendation for two new genera, Pseudoshewanella and Parashewanella.</title>
        <authorList>
            <person name="Wang G."/>
        </authorList>
    </citation>
    <scope>NUCLEOTIDE SEQUENCE [LARGE SCALE GENOMIC DNA]</scope>
    <source>
        <strain evidence="5 6">KCTC 22492</strain>
    </source>
</reference>
<evidence type="ECO:0000313" key="6">
    <source>
        <dbReference type="Proteomes" id="UP000273022"/>
    </source>
</evidence>
<accession>A0A3A6UNI1</accession>